<accession>A0A8H5EX01</accession>
<proteinExistence type="predicted"/>
<protein>
    <recommendedName>
        <fullName evidence="2">AB hydrolase-1 domain-containing protein</fullName>
    </recommendedName>
</protein>
<feature type="transmembrane region" description="Helical" evidence="1">
    <location>
        <begin position="12"/>
        <end position="33"/>
    </location>
</feature>
<dbReference type="GO" id="GO:0004622">
    <property type="term" value="F:phosphatidylcholine lysophospholipase activity"/>
    <property type="evidence" value="ECO:0007669"/>
    <property type="project" value="TreeGrafter"/>
</dbReference>
<reference evidence="3 4" key="1">
    <citation type="journal article" date="2020" name="ISME J.">
        <title>Uncovering the hidden diversity of litter-decomposition mechanisms in mushroom-forming fungi.</title>
        <authorList>
            <person name="Floudas D."/>
            <person name="Bentzer J."/>
            <person name="Ahren D."/>
            <person name="Johansson T."/>
            <person name="Persson P."/>
            <person name="Tunlid A."/>
        </authorList>
    </citation>
    <scope>NUCLEOTIDE SEQUENCE [LARGE SCALE GENOMIC DNA]</scope>
    <source>
        <strain evidence="3 4">CBS 101986</strain>
    </source>
</reference>
<dbReference type="Gene3D" id="3.40.50.1820">
    <property type="entry name" value="alpha/beta hydrolase"/>
    <property type="match status" value="1"/>
</dbReference>
<keyword evidence="1" id="KW-0812">Transmembrane</keyword>
<name>A0A8H5EX01_9AGAR</name>
<keyword evidence="1" id="KW-0472">Membrane</keyword>
<dbReference type="Pfam" id="PF12697">
    <property type="entry name" value="Abhydrolase_6"/>
    <property type="match status" value="1"/>
</dbReference>
<evidence type="ECO:0000259" key="2">
    <source>
        <dbReference type="Pfam" id="PF12697"/>
    </source>
</evidence>
<dbReference type="EMBL" id="JAACJJ010000043">
    <property type="protein sequence ID" value="KAF5315446.1"/>
    <property type="molecule type" value="Genomic_DNA"/>
</dbReference>
<dbReference type="GO" id="GO:0047372">
    <property type="term" value="F:monoacylglycerol lipase activity"/>
    <property type="evidence" value="ECO:0007669"/>
    <property type="project" value="TreeGrafter"/>
</dbReference>
<keyword evidence="1" id="KW-1133">Transmembrane helix</keyword>
<dbReference type="AlphaFoldDB" id="A0A8H5EX01"/>
<evidence type="ECO:0000313" key="3">
    <source>
        <dbReference type="EMBL" id="KAF5315446.1"/>
    </source>
</evidence>
<evidence type="ECO:0000313" key="4">
    <source>
        <dbReference type="Proteomes" id="UP000567179"/>
    </source>
</evidence>
<dbReference type="Proteomes" id="UP000567179">
    <property type="component" value="Unassembled WGS sequence"/>
</dbReference>
<dbReference type="InterPro" id="IPR029058">
    <property type="entry name" value="AB_hydrolase_fold"/>
</dbReference>
<dbReference type="GO" id="GO:0052651">
    <property type="term" value="P:monoacylglycerol catabolic process"/>
    <property type="evidence" value="ECO:0007669"/>
    <property type="project" value="TreeGrafter"/>
</dbReference>
<dbReference type="OrthoDB" id="446723at2759"/>
<feature type="domain" description="AB hydrolase-1" evidence="2">
    <location>
        <begin position="111"/>
        <end position="248"/>
    </location>
</feature>
<gene>
    <name evidence="3" type="ORF">D9619_007009</name>
</gene>
<organism evidence="3 4">
    <name type="scientific">Psilocybe cf. subviscida</name>
    <dbReference type="NCBI Taxonomy" id="2480587"/>
    <lineage>
        <taxon>Eukaryota</taxon>
        <taxon>Fungi</taxon>
        <taxon>Dikarya</taxon>
        <taxon>Basidiomycota</taxon>
        <taxon>Agaricomycotina</taxon>
        <taxon>Agaricomycetes</taxon>
        <taxon>Agaricomycetidae</taxon>
        <taxon>Agaricales</taxon>
        <taxon>Agaricineae</taxon>
        <taxon>Strophariaceae</taxon>
        <taxon>Psilocybe</taxon>
    </lineage>
</organism>
<dbReference type="GO" id="GO:0006660">
    <property type="term" value="P:phosphatidylserine catabolic process"/>
    <property type="evidence" value="ECO:0007669"/>
    <property type="project" value="TreeGrafter"/>
</dbReference>
<dbReference type="PANTHER" id="PTHR12277:SF194">
    <property type="entry name" value="FI04476P"/>
    <property type="match status" value="1"/>
</dbReference>
<dbReference type="SUPFAM" id="SSF53474">
    <property type="entry name" value="alpha/beta-Hydrolases"/>
    <property type="match status" value="1"/>
</dbReference>
<comment type="caution">
    <text evidence="3">The sequence shown here is derived from an EMBL/GenBank/DDBJ whole genome shotgun (WGS) entry which is preliminary data.</text>
</comment>
<dbReference type="PANTHER" id="PTHR12277">
    <property type="entry name" value="ALPHA/BETA HYDROLASE DOMAIN-CONTAINING PROTEIN"/>
    <property type="match status" value="1"/>
</dbReference>
<dbReference type="InterPro" id="IPR000073">
    <property type="entry name" value="AB_hydrolase_1"/>
</dbReference>
<keyword evidence="4" id="KW-1185">Reference proteome</keyword>
<evidence type="ECO:0000256" key="1">
    <source>
        <dbReference type="SAM" id="Phobius"/>
    </source>
</evidence>
<sequence length="399" mass="43091">MPGIQLAFPGQKYLVGFGAVYAVLVIALAIPYFQSHALYLNALKFPLFADFSNPERYGLAPNRTYDFKLQSDNETLGAWFVFSDTYYLSLPSIPTAPADHIRPALSAHPTVLFLHGNGATRAFAARVQHYQAFTGRLRANVLAVDYRGFADSSGTPSETGLVADARAAFEWLAEHGARAEDVLVVGHSLGTGVAGQLGRVLAKDGVVPRGIALLAPFSSIDAVLETYNLFGVIPLMKPIAIIPGAVTLMKAAVVHRFDTLQAVPFLPSPILIAHAENDGDIPASHSHVLFEAFLEPHMPPLLKPKNLYDIKTDEYNTITAQKIARNARRAQVVQVQEIKGFGTIEKFVEDKSGAVVENGSEARKEGREVVLVKTLAGGHNTVGIQEGVVDIIGRTFGLL</sequence>
<dbReference type="GO" id="GO:0005789">
    <property type="term" value="C:endoplasmic reticulum membrane"/>
    <property type="evidence" value="ECO:0007669"/>
    <property type="project" value="TreeGrafter"/>
</dbReference>